<name>A0AAW0LBP2_QUESU</name>
<dbReference type="EMBL" id="PKMF04000136">
    <property type="protein sequence ID" value="KAK7847776.1"/>
    <property type="molecule type" value="Genomic_DNA"/>
</dbReference>
<evidence type="ECO:0000313" key="1">
    <source>
        <dbReference type="EMBL" id="KAK7847776.1"/>
    </source>
</evidence>
<organism evidence="1 2">
    <name type="scientific">Quercus suber</name>
    <name type="common">Cork oak</name>
    <dbReference type="NCBI Taxonomy" id="58331"/>
    <lineage>
        <taxon>Eukaryota</taxon>
        <taxon>Viridiplantae</taxon>
        <taxon>Streptophyta</taxon>
        <taxon>Embryophyta</taxon>
        <taxon>Tracheophyta</taxon>
        <taxon>Spermatophyta</taxon>
        <taxon>Magnoliopsida</taxon>
        <taxon>eudicotyledons</taxon>
        <taxon>Gunneridae</taxon>
        <taxon>Pentapetalae</taxon>
        <taxon>rosids</taxon>
        <taxon>fabids</taxon>
        <taxon>Fagales</taxon>
        <taxon>Fagaceae</taxon>
        <taxon>Quercus</taxon>
    </lineage>
</organism>
<gene>
    <name evidence="1" type="ORF">CFP56_006251</name>
</gene>
<sequence>MNDDDDDITAGLDIEIMTKCKSISIYNCERINRLQSNQVKEQADMAANTLSSTKSLKVRSWQRCSKQVRERRARLYLIWRCTIFTLDNSDQESMEAGPRLSTEGVGLVLFGVSDDFPCSVTKTGASLLRDEPEEAKLCSETISDSMLFTDEPEEAKVPSGTRPDTKLFTDVPEAAKMQLVWLEETDLLNGTQSSNFSFSRLTS</sequence>
<dbReference type="Proteomes" id="UP000237347">
    <property type="component" value="Unassembled WGS sequence"/>
</dbReference>
<comment type="caution">
    <text evidence="1">The sequence shown here is derived from an EMBL/GenBank/DDBJ whole genome shotgun (WGS) entry which is preliminary data.</text>
</comment>
<evidence type="ECO:0000313" key="2">
    <source>
        <dbReference type="Proteomes" id="UP000237347"/>
    </source>
</evidence>
<dbReference type="AlphaFoldDB" id="A0AAW0LBP2"/>
<proteinExistence type="predicted"/>
<keyword evidence="2" id="KW-1185">Reference proteome</keyword>
<reference evidence="1 2" key="1">
    <citation type="journal article" date="2018" name="Sci. Data">
        <title>The draft genome sequence of cork oak.</title>
        <authorList>
            <person name="Ramos A.M."/>
            <person name="Usie A."/>
            <person name="Barbosa P."/>
            <person name="Barros P.M."/>
            <person name="Capote T."/>
            <person name="Chaves I."/>
            <person name="Simoes F."/>
            <person name="Abreu I."/>
            <person name="Carrasquinho I."/>
            <person name="Faro C."/>
            <person name="Guimaraes J.B."/>
            <person name="Mendonca D."/>
            <person name="Nobrega F."/>
            <person name="Rodrigues L."/>
            <person name="Saibo N.J.M."/>
            <person name="Varela M.C."/>
            <person name="Egas C."/>
            <person name="Matos J."/>
            <person name="Miguel C.M."/>
            <person name="Oliveira M.M."/>
            <person name="Ricardo C.P."/>
            <person name="Goncalves S."/>
        </authorList>
    </citation>
    <scope>NUCLEOTIDE SEQUENCE [LARGE SCALE GENOMIC DNA]</scope>
    <source>
        <strain evidence="2">cv. HL8</strain>
    </source>
</reference>
<protein>
    <submittedName>
        <fullName evidence="1">Uncharacterized protein</fullName>
    </submittedName>
</protein>
<accession>A0AAW0LBP2</accession>